<dbReference type="PROSITE" id="PS51257">
    <property type="entry name" value="PROKAR_LIPOPROTEIN"/>
    <property type="match status" value="1"/>
</dbReference>
<comment type="caution">
    <text evidence="1">The sequence shown here is derived from an EMBL/GenBank/DDBJ whole genome shotgun (WGS) entry which is preliminary data.</text>
</comment>
<protein>
    <submittedName>
        <fullName evidence="1">Uncharacterized protein</fullName>
    </submittedName>
</protein>
<dbReference type="EMBL" id="VIKU02000010">
    <property type="protein sequence ID" value="NHF61560.1"/>
    <property type="molecule type" value="Genomic_DNA"/>
</dbReference>
<organism evidence="1 2">
    <name type="scientific">Pelagihabitans pacificus</name>
    <dbReference type="NCBI Taxonomy" id="2696054"/>
    <lineage>
        <taxon>Bacteria</taxon>
        <taxon>Pseudomonadati</taxon>
        <taxon>Bacteroidota</taxon>
        <taxon>Flavobacteriia</taxon>
        <taxon>Flavobacteriales</taxon>
        <taxon>Flavobacteriaceae</taxon>
        <taxon>Pelagihabitans</taxon>
    </lineage>
</organism>
<reference evidence="1" key="1">
    <citation type="submission" date="2019-07" db="EMBL/GenBank/DDBJ databases">
        <authorList>
            <person name="De-Chao Zhang Q."/>
        </authorList>
    </citation>
    <scope>NUCLEOTIDE SEQUENCE</scope>
    <source>
        <strain evidence="1">TP-CH-4</strain>
    </source>
</reference>
<reference evidence="1" key="2">
    <citation type="submission" date="2020-03" db="EMBL/GenBank/DDBJ databases">
        <title>Flavobacteriaceae bacterium strain TP-CH-4, a member of the family Flavobacteriaceae isolated from a deep-sea seamount.</title>
        <authorList>
            <person name="Zhang D.-C."/>
        </authorList>
    </citation>
    <scope>NUCLEOTIDE SEQUENCE</scope>
    <source>
        <strain evidence="1">TP-CH-4</strain>
    </source>
</reference>
<gene>
    <name evidence="1" type="ORF">FK220_019565</name>
</gene>
<dbReference type="AlphaFoldDB" id="A0A967E8D5"/>
<dbReference type="RefSeq" id="WP_152576053.1">
    <property type="nucleotide sequence ID" value="NZ_VIKU02000010.1"/>
</dbReference>
<name>A0A967E8D5_9FLAO</name>
<accession>A0A967E8D5</accession>
<evidence type="ECO:0000313" key="1">
    <source>
        <dbReference type="EMBL" id="NHF61560.1"/>
    </source>
</evidence>
<keyword evidence="2" id="KW-1185">Reference proteome</keyword>
<dbReference type="Proteomes" id="UP000707206">
    <property type="component" value="Unassembled WGS sequence"/>
</dbReference>
<evidence type="ECO:0000313" key="2">
    <source>
        <dbReference type="Proteomes" id="UP000707206"/>
    </source>
</evidence>
<proteinExistence type="predicted"/>
<sequence length="362" mass="39467">MKNITKLVLVTSLLFFSCEVEKISEQESIEAVAGKAKKNKTKGPEILKECLVINADRCGYSDYAASSFWWPKEGEGGPEGLFSVSDEYQMTYTEYDDGTINIKGDTELNGCVANIDLWLKDKKNLEEWNAGGGLFKDEIEFLSCSEVIAELLNYYIVDELRSSMTASGCGERDGAYTITHRPADQLYAFQVGPGGALFDVGDDFGVSGWAFAIHNETGKSHILDFNFTTKCETGAGCETAFARGNDGQTCFIGNGFNRWGWTIGPLAEGDYTYEVYAGAGQCDTNKGELVGTVDVSYANGEVDVVYNIDAAYDVEETHTYAGTEMFPTDKKGKLTVAPGQYSIADDLSGEIYVIAHAVVCQD</sequence>